<feature type="transmembrane region" description="Helical" evidence="1">
    <location>
        <begin position="77"/>
        <end position="97"/>
    </location>
</feature>
<keyword evidence="1" id="KW-1133">Transmembrane helix</keyword>
<reference evidence="3" key="1">
    <citation type="journal article" date="2013" name="Genome Biol.">
        <title>Draft genome of the mountain pine beetle, Dendroctonus ponderosae Hopkins, a major forest pest.</title>
        <authorList>
            <person name="Keeling C.I."/>
            <person name="Yuen M.M."/>
            <person name="Liao N.Y."/>
            <person name="Docking T.R."/>
            <person name="Chan S.K."/>
            <person name="Taylor G.A."/>
            <person name="Palmquist D.L."/>
            <person name="Jackman S.D."/>
            <person name="Nguyen A."/>
            <person name="Li M."/>
            <person name="Henderson H."/>
            <person name="Janes J.K."/>
            <person name="Zhao Y."/>
            <person name="Pandoh P."/>
            <person name="Moore R."/>
            <person name="Sperling F.A."/>
            <person name="Huber D.P."/>
            <person name="Birol I."/>
            <person name="Jones S.J."/>
            <person name="Bohlmann J."/>
        </authorList>
    </citation>
    <scope>NUCLEOTIDE SEQUENCE</scope>
</reference>
<dbReference type="AlphaFoldDB" id="A0AAR5PJ37"/>
<evidence type="ECO:0000313" key="2">
    <source>
        <dbReference type="EnsemblMetazoa" id="XP_019760907.1"/>
    </source>
</evidence>
<evidence type="ECO:0000256" key="1">
    <source>
        <dbReference type="SAM" id="Phobius"/>
    </source>
</evidence>
<accession>A0AAR5PJ37</accession>
<dbReference type="EnsemblMetazoa" id="XM_019905348.1">
    <property type="protein sequence ID" value="XP_019760907.1"/>
    <property type="gene ID" value="LOC109538206"/>
</dbReference>
<dbReference type="Proteomes" id="UP000019118">
    <property type="component" value="Unassembled WGS sequence"/>
</dbReference>
<evidence type="ECO:0008006" key="4">
    <source>
        <dbReference type="Google" id="ProtNLM"/>
    </source>
</evidence>
<keyword evidence="1" id="KW-0472">Membrane</keyword>
<keyword evidence="3" id="KW-1185">Reference proteome</keyword>
<proteinExistence type="predicted"/>
<keyword evidence="1" id="KW-0812">Transmembrane</keyword>
<evidence type="ECO:0000313" key="3">
    <source>
        <dbReference type="Proteomes" id="UP000019118"/>
    </source>
</evidence>
<protein>
    <recommendedName>
        <fullName evidence="4">Ionotropic glutamate receptor C-terminal domain-containing protein</fullName>
    </recommendedName>
</protein>
<feature type="transmembrane region" description="Helical" evidence="1">
    <location>
        <begin position="12"/>
        <end position="39"/>
    </location>
</feature>
<reference evidence="2" key="2">
    <citation type="submission" date="2024-08" db="UniProtKB">
        <authorList>
            <consortium name="EnsemblMetazoa"/>
        </authorList>
    </citation>
    <scope>IDENTIFICATION</scope>
</reference>
<name>A0AAR5PJ37_DENPD</name>
<organism evidence="2 3">
    <name type="scientific">Dendroctonus ponderosae</name>
    <name type="common">Mountain pine beetle</name>
    <dbReference type="NCBI Taxonomy" id="77166"/>
    <lineage>
        <taxon>Eukaryota</taxon>
        <taxon>Metazoa</taxon>
        <taxon>Ecdysozoa</taxon>
        <taxon>Arthropoda</taxon>
        <taxon>Hexapoda</taxon>
        <taxon>Insecta</taxon>
        <taxon>Pterygota</taxon>
        <taxon>Neoptera</taxon>
        <taxon>Endopterygota</taxon>
        <taxon>Coleoptera</taxon>
        <taxon>Polyphaga</taxon>
        <taxon>Cucujiformia</taxon>
        <taxon>Curculionidae</taxon>
        <taxon>Scolytinae</taxon>
        <taxon>Dendroctonus</taxon>
    </lineage>
</organism>
<sequence>MPKKYTNYQWRIIWNLISPVLPLILFVWIVEQVIVYWLLQRKLSTLANVFLDITKLLTGKALETSGGRRTRKRYPRLAALLWIVFQAFFTAIFQSVWTLHLSNPKTGYTLVPTSIDYLLENNLKLFYNPYDRKYFSNERFQVLNNSEHCFGFEECIEAVNSEPTSYTILSTALIHYKFADPQSPEFHKDWRCFSDGQIKSGNFFVFQKNNSLTKILGNKLLWLASQGINLSQVNKFIKPQIDCPKTIIGSALGMKNMRPTLYVLWAGHILAVCCFLIECVVYRIKRK</sequence>
<feature type="transmembrane region" description="Helical" evidence="1">
    <location>
        <begin position="262"/>
        <end position="284"/>
    </location>
</feature>